<dbReference type="SUPFAM" id="SSF49899">
    <property type="entry name" value="Concanavalin A-like lectins/glucanases"/>
    <property type="match status" value="1"/>
</dbReference>
<protein>
    <recommendedName>
        <fullName evidence="4">Legume lectin domain-containing protein</fullName>
    </recommendedName>
</protein>
<accession>A0ABU6TJ95</accession>
<evidence type="ECO:0000256" key="3">
    <source>
        <dbReference type="SAM" id="SignalP"/>
    </source>
</evidence>
<dbReference type="PROSITE" id="PS00307">
    <property type="entry name" value="LECTIN_LEGUME_BETA"/>
    <property type="match status" value="1"/>
</dbReference>
<evidence type="ECO:0000313" key="5">
    <source>
        <dbReference type="EMBL" id="MED6148617.1"/>
    </source>
</evidence>
<dbReference type="PANTHER" id="PTHR32401:SF47">
    <property type="entry name" value="LEGUME LECTIN DOMAIN-CONTAINING PROTEIN"/>
    <property type="match status" value="1"/>
</dbReference>
<dbReference type="Pfam" id="PF00139">
    <property type="entry name" value="Lectin_legB"/>
    <property type="match status" value="1"/>
</dbReference>
<dbReference type="CDD" id="cd06899">
    <property type="entry name" value="lectin_legume_LecRK_Arcelin_ConA"/>
    <property type="match status" value="1"/>
</dbReference>
<evidence type="ECO:0000259" key="4">
    <source>
        <dbReference type="Pfam" id="PF00139"/>
    </source>
</evidence>
<dbReference type="InterPro" id="IPR016363">
    <property type="entry name" value="L-lectin"/>
</dbReference>
<dbReference type="PIRSF" id="PIRSF002690">
    <property type="entry name" value="L-type_lectin_plant"/>
    <property type="match status" value="1"/>
</dbReference>
<feature type="signal peptide" evidence="3">
    <location>
        <begin position="1"/>
        <end position="27"/>
    </location>
</feature>
<dbReference type="Gene3D" id="2.60.120.200">
    <property type="match status" value="1"/>
</dbReference>
<gene>
    <name evidence="5" type="ORF">PIB30_054745</name>
</gene>
<keyword evidence="3" id="KW-0732">Signal</keyword>
<evidence type="ECO:0000256" key="2">
    <source>
        <dbReference type="ARBA" id="ARBA00022734"/>
    </source>
</evidence>
<dbReference type="PANTHER" id="PTHR32401">
    <property type="entry name" value="CONCANAVALIN A-LIKE LECTIN FAMILY PROTEIN"/>
    <property type="match status" value="1"/>
</dbReference>
<dbReference type="InterPro" id="IPR001220">
    <property type="entry name" value="Legume_lectin_dom"/>
</dbReference>
<dbReference type="InterPro" id="IPR000985">
    <property type="entry name" value="Lectin_LegA_CS"/>
</dbReference>
<comment type="similarity">
    <text evidence="1">Belongs to the leguminous lectin family.</text>
</comment>
<evidence type="ECO:0000313" key="6">
    <source>
        <dbReference type="Proteomes" id="UP001341840"/>
    </source>
</evidence>
<organism evidence="5 6">
    <name type="scientific">Stylosanthes scabra</name>
    <dbReference type="NCBI Taxonomy" id="79078"/>
    <lineage>
        <taxon>Eukaryota</taxon>
        <taxon>Viridiplantae</taxon>
        <taxon>Streptophyta</taxon>
        <taxon>Embryophyta</taxon>
        <taxon>Tracheophyta</taxon>
        <taxon>Spermatophyta</taxon>
        <taxon>Magnoliopsida</taxon>
        <taxon>eudicotyledons</taxon>
        <taxon>Gunneridae</taxon>
        <taxon>Pentapetalae</taxon>
        <taxon>rosids</taxon>
        <taxon>fabids</taxon>
        <taxon>Fabales</taxon>
        <taxon>Fabaceae</taxon>
        <taxon>Papilionoideae</taxon>
        <taxon>50 kb inversion clade</taxon>
        <taxon>dalbergioids sensu lato</taxon>
        <taxon>Dalbergieae</taxon>
        <taxon>Pterocarpus clade</taxon>
        <taxon>Stylosanthes</taxon>
    </lineage>
</organism>
<dbReference type="InterPro" id="IPR019825">
    <property type="entry name" value="Lectin_legB_Mn/Ca_BS"/>
</dbReference>
<dbReference type="InterPro" id="IPR013320">
    <property type="entry name" value="ConA-like_dom_sf"/>
</dbReference>
<proteinExistence type="inferred from homology"/>
<reference evidence="5 6" key="1">
    <citation type="journal article" date="2023" name="Plants (Basel)">
        <title>Bridging the Gap: Combining Genomics and Transcriptomics Approaches to Understand Stylosanthes scabra, an Orphan Legume from the Brazilian Caatinga.</title>
        <authorList>
            <person name="Ferreira-Neto J.R.C."/>
            <person name="da Silva M.D."/>
            <person name="Binneck E."/>
            <person name="de Melo N.F."/>
            <person name="da Silva R.H."/>
            <person name="de Melo A.L.T.M."/>
            <person name="Pandolfi V."/>
            <person name="Bustamante F.O."/>
            <person name="Brasileiro-Vidal A.C."/>
            <person name="Benko-Iseppon A.M."/>
        </authorList>
    </citation>
    <scope>NUCLEOTIDE SEQUENCE [LARGE SCALE GENOMIC DNA]</scope>
    <source>
        <tissue evidence="5">Leaves</tissue>
    </source>
</reference>
<evidence type="ECO:0000256" key="1">
    <source>
        <dbReference type="ARBA" id="ARBA00007606"/>
    </source>
</evidence>
<sequence length="284" mass="31182">MAISTKNLLPPLFIAIFLTLLNTCTSADSISFSFANFEPDERNLILQGDAEISPTNKEIKLTKTDANGYPLTYTIGRVLHSAEVRLYDEGTSRLASFQTQFSFYLTSPTQSPADGFAFFITPSNAATPVNFTGGTLGLFPYLINPTDPPYSPFVAVEFDTFYDGASNPWDPNFSHIGLDFNSIRSTHVAEWSRREGELVNVVIIYNPTTRILTAVSTYPDGQQSQVSGIIELRSVLPEWVRVGFSAASGVGVQTHNLVSWSFTSSLMPVTAQKENEFIKLAHGA</sequence>
<feature type="chain" id="PRO_5047495684" description="Legume lectin domain-containing protein" evidence="3">
    <location>
        <begin position="28"/>
        <end position="284"/>
    </location>
</feature>
<dbReference type="EMBL" id="JASCZI010091041">
    <property type="protein sequence ID" value="MED6148617.1"/>
    <property type="molecule type" value="Genomic_DNA"/>
</dbReference>
<dbReference type="InterPro" id="IPR050258">
    <property type="entry name" value="Leguminous_Lectin"/>
</dbReference>
<feature type="domain" description="Legume lectin" evidence="4">
    <location>
        <begin position="30"/>
        <end position="274"/>
    </location>
</feature>
<comment type="caution">
    <text evidence="5">The sequence shown here is derived from an EMBL/GenBank/DDBJ whole genome shotgun (WGS) entry which is preliminary data.</text>
</comment>
<dbReference type="PROSITE" id="PS00308">
    <property type="entry name" value="LECTIN_LEGUME_ALPHA"/>
    <property type="match status" value="1"/>
</dbReference>
<dbReference type="Proteomes" id="UP001341840">
    <property type="component" value="Unassembled WGS sequence"/>
</dbReference>
<keyword evidence="6" id="KW-1185">Reference proteome</keyword>
<keyword evidence="2" id="KW-0430">Lectin</keyword>
<name>A0ABU6TJ95_9FABA</name>